<dbReference type="InterPro" id="IPR006311">
    <property type="entry name" value="TAT_signal"/>
</dbReference>
<protein>
    <recommendedName>
        <fullName evidence="2">NAD(P)-binding domain-containing protein</fullName>
    </recommendedName>
</protein>
<dbReference type="Pfam" id="PF13460">
    <property type="entry name" value="NAD_binding_10"/>
    <property type="match status" value="1"/>
</dbReference>
<name>V8CER1_9HELI</name>
<reference evidence="3 4" key="1">
    <citation type="journal article" date="2014" name="Genome Announc.">
        <title>Draft genome sequences of six enterohepatic helicobacter species isolated from humans and one from rhesus macaques.</title>
        <authorList>
            <person name="Shen Z."/>
            <person name="Sheh A."/>
            <person name="Young S.K."/>
            <person name="Abouelliel A."/>
            <person name="Ward D.V."/>
            <person name="Earl A.M."/>
            <person name="Fox J.G."/>
        </authorList>
    </citation>
    <scope>NUCLEOTIDE SEQUENCE [LARGE SCALE GENOMIC DNA]</scope>
    <source>
        <strain evidence="3 4">MIT 99-5501</strain>
    </source>
</reference>
<dbReference type="GO" id="GO:0016646">
    <property type="term" value="F:oxidoreductase activity, acting on the CH-NH group of donors, NAD or NADP as acceptor"/>
    <property type="evidence" value="ECO:0007669"/>
    <property type="project" value="TreeGrafter"/>
</dbReference>
<evidence type="ECO:0000259" key="2">
    <source>
        <dbReference type="Pfam" id="PF13460"/>
    </source>
</evidence>
<gene>
    <name evidence="3" type="ORF">HMPREF2086_00561</name>
</gene>
<proteinExistence type="predicted"/>
<dbReference type="AlphaFoldDB" id="V8CER1"/>
<dbReference type="EMBL" id="AZJI01000001">
    <property type="protein sequence ID" value="ETD25226.1"/>
    <property type="molecule type" value="Genomic_DNA"/>
</dbReference>
<dbReference type="STRING" id="1357400.HMPREF2086_00561"/>
<evidence type="ECO:0000256" key="1">
    <source>
        <dbReference type="SAM" id="SignalP"/>
    </source>
</evidence>
<keyword evidence="4" id="KW-1185">Reference proteome</keyword>
<feature type="domain" description="NAD(P)-binding" evidence="2">
    <location>
        <begin position="45"/>
        <end position="237"/>
    </location>
</feature>
<evidence type="ECO:0000313" key="4">
    <source>
        <dbReference type="Proteomes" id="UP000018731"/>
    </source>
</evidence>
<dbReference type="InterPro" id="IPR036291">
    <property type="entry name" value="NAD(P)-bd_dom_sf"/>
</dbReference>
<comment type="caution">
    <text evidence="3">The sequence shown here is derived from an EMBL/GenBank/DDBJ whole genome shotgun (WGS) entry which is preliminary data.</text>
</comment>
<keyword evidence="1" id="KW-0732">Signal</keyword>
<dbReference type="Proteomes" id="UP000018731">
    <property type="component" value="Unassembled WGS sequence"/>
</dbReference>
<feature type="signal peptide" evidence="1">
    <location>
        <begin position="1"/>
        <end position="28"/>
    </location>
</feature>
<dbReference type="eggNOG" id="COG2910">
    <property type="taxonomic scope" value="Bacteria"/>
</dbReference>
<accession>V8CER1</accession>
<dbReference type="PATRIC" id="fig|1357400.3.peg.777"/>
<dbReference type="PANTHER" id="PTHR43355">
    <property type="entry name" value="FLAVIN REDUCTASE (NADPH)"/>
    <property type="match status" value="1"/>
</dbReference>
<dbReference type="InterPro" id="IPR016040">
    <property type="entry name" value="NAD(P)-bd_dom"/>
</dbReference>
<sequence length="249" mass="26835">MRNNNRRAFLKASILGVGLAVLSSSAFGKNIAKKGAKMNIAVLAATGKAGRLITLEALSRGHSVSAFVRNASKAKDLEQKGAKVVQKDIFALTSADLQGFDVIIDAFGEWKDFSLYKKHGEYLAKILQGNKARLLVVGGAGGLYMDKSHTTRLMDTPSFPEAYKGVANAHGELLEFLRTQKGLNWVYVSPPAEFVPDAPKSGKYKIIGEEFEVNAKGQSKGSYADYASAMIDIAQNPKLNQVRVGVIGL</sequence>
<evidence type="ECO:0000313" key="3">
    <source>
        <dbReference type="EMBL" id="ETD25226.1"/>
    </source>
</evidence>
<dbReference type="InterPro" id="IPR051606">
    <property type="entry name" value="Polyketide_Oxido-like"/>
</dbReference>
<dbReference type="SUPFAM" id="SSF51735">
    <property type="entry name" value="NAD(P)-binding Rossmann-fold domains"/>
    <property type="match status" value="1"/>
</dbReference>
<dbReference type="HOGENOM" id="CLU_025711_3_2_7"/>
<organism evidence="3 4">
    <name type="scientific">Helicobacter macacae MIT 99-5501</name>
    <dbReference type="NCBI Taxonomy" id="1357400"/>
    <lineage>
        <taxon>Bacteria</taxon>
        <taxon>Pseudomonadati</taxon>
        <taxon>Campylobacterota</taxon>
        <taxon>Epsilonproteobacteria</taxon>
        <taxon>Campylobacterales</taxon>
        <taxon>Helicobacteraceae</taxon>
        <taxon>Helicobacter</taxon>
    </lineage>
</organism>
<dbReference type="Gene3D" id="3.40.50.720">
    <property type="entry name" value="NAD(P)-binding Rossmann-like Domain"/>
    <property type="match status" value="1"/>
</dbReference>
<dbReference type="PROSITE" id="PS51318">
    <property type="entry name" value="TAT"/>
    <property type="match status" value="1"/>
</dbReference>
<feature type="chain" id="PRO_5004768845" description="NAD(P)-binding domain-containing protein" evidence="1">
    <location>
        <begin position="29"/>
        <end position="249"/>
    </location>
</feature>
<dbReference type="PANTHER" id="PTHR43355:SF2">
    <property type="entry name" value="FLAVIN REDUCTASE (NADPH)"/>
    <property type="match status" value="1"/>
</dbReference>
<dbReference type="CDD" id="cd05244">
    <property type="entry name" value="BVR-B_like_SDR_a"/>
    <property type="match status" value="1"/>
</dbReference>